<comment type="function">
    <text evidence="6">Catalyzes the transfer of a formyl group from 10-formyltetrahydrofolate to 5-phospho-ribosyl-glycinamide (GAR), producing 5-phospho-ribosyl-N-formylglycinamide (FGAR) and tetrahydrofolate.</text>
</comment>
<dbReference type="HAMAP" id="MF_01930">
    <property type="entry name" value="PurN"/>
    <property type="match status" value="1"/>
</dbReference>
<dbReference type="CDD" id="cd08645">
    <property type="entry name" value="FMT_core_GART"/>
    <property type="match status" value="1"/>
</dbReference>
<dbReference type="RefSeq" id="WP_313794518.1">
    <property type="nucleotide sequence ID" value="NZ_CP102453.1"/>
</dbReference>
<feature type="binding site" evidence="6">
    <location>
        <begin position="11"/>
        <end position="13"/>
    </location>
    <ligand>
        <name>N(1)-(5-phospho-beta-D-ribosyl)glycinamide</name>
        <dbReference type="ChEBI" id="CHEBI:143788"/>
    </ligand>
</feature>
<dbReference type="SUPFAM" id="SSF53328">
    <property type="entry name" value="Formyltransferase"/>
    <property type="match status" value="1"/>
</dbReference>
<feature type="binding site" evidence="6">
    <location>
        <position position="106"/>
    </location>
    <ligand>
        <name>(6R)-10-formyltetrahydrofolate</name>
        <dbReference type="ChEBI" id="CHEBI:195366"/>
    </ligand>
</feature>
<evidence type="ECO:0000256" key="5">
    <source>
        <dbReference type="ARBA" id="ARBA00047664"/>
    </source>
</evidence>
<dbReference type="PROSITE" id="PS00373">
    <property type="entry name" value="GART"/>
    <property type="match status" value="1"/>
</dbReference>
<dbReference type="EC" id="2.1.2.2" evidence="6"/>
<evidence type="ECO:0000259" key="7">
    <source>
        <dbReference type="Pfam" id="PF00551"/>
    </source>
</evidence>
<dbReference type="InterPro" id="IPR001555">
    <property type="entry name" value="GART_AS"/>
</dbReference>
<keyword evidence="2 6" id="KW-0808">Transferase</keyword>
<evidence type="ECO:0000256" key="2">
    <source>
        <dbReference type="ARBA" id="ARBA00022679"/>
    </source>
</evidence>
<comment type="pathway">
    <text evidence="1 6">Purine metabolism; IMP biosynthesis via de novo pathway; N(2)-formyl-N(1)-(5-phospho-D-ribosyl)glycinamide from N(1)-(5-phospho-D-ribosyl)glycinamide (10-formyl THF route): step 1/1.</text>
</comment>
<feature type="binding site" evidence="6">
    <location>
        <begin position="89"/>
        <end position="92"/>
    </location>
    <ligand>
        <name>(6R)-10-formyltetrahydrofolate</name>
        <dbReference type="ChEBI" id="CHEBI:195366"/>
    </ligand>
</feature>
<dbReference type="Pfam" id="PF00551">
    <property type="entry name" value="Formyl_trans_N"/>
    <property type="match status" value="1"/>
</dbReference>
<keyword evidence="3 6" id="KW-0658">Purine biosynthesis</keyword>
<sequence length="192" mass="20695">MNIALFASGTGSNVQALITAVEEGRLDATLVCLVCDNPQAAVIDKAQQAQIPTLVLPPSACPHRQAWEEHILAFLQAHQTDLIVLAGFMRIIGDTLLEAYPKRIINIHPSLLPEFPGRHGIQDAYEAGVAQTGVTIHFVDAGIDTGEIIAQESLAIPQEATLAELEAAIHAIEHRLYPAALQTLIEKGKMDK</sequence>
<evidence type="ECO:0000256" key="1">
    <source>
        <dbReference type="ARBA" id="ARBA00005054"/>
    </source>
</evidence>
<protein>
    <recommendedName>
        <fullName evidence="6">Phosphoribosylglycinamide formyltransferase</fullName>
        <ecNumber evidence="6">2.1.2.2</ecNumber>
    </recommendedName>
    <alternativeName>
        <fullName evidence="6">5'-phosphoribosylglycinamide transformylase</fullName>
    </alternativeName>
    <alternativeName>
        <fullName evidence="6">GAR transformylase</fullName>
        <shortName evidence="6">GART</shortName>
    </alternativeName>
</protein>
<accession>A0ABY5P8W2</accession>
<dbReference type="InterPro" id="IPR004607">
    <property type="entry name" value="GART"/>
</dbReference>
<name>A0ABY5P8W2_9LACT</name>
<dbReference type="EMBL" id="CP102453">
    <property type="protein sequence ID" value="UUX35026.1"/>
    <property type="molecule type" value="Genomic_DNA"/>
</dbReference>
<dbReference type="Gene3D" id="3.40.50.170">
    <property type="entry name" value="Formyl transferase, N-terminal domain"/>
    <property type="match status" value="1"/>
</dbReference>
<evidence type="ECO:0000313" key="8">
    <source>
        <dbReference type="EMBL" id="UUX35026.1"/>
    </source>
</evidence>
<proteinExistence type="inferred from homology"/>
<keyword evidence="9" id="KW-1185">Reference proteome</keyword>
<evidence type="ECO:0000256" key="4">
    <source>
        <dbReference type="ARBA" id="ARBA00038440"/>
    </source>
</evidence>
<evidence type="ECO:0000313" key="9">
    <source>
        <dbReference type="Proteomes" id="UP001315967"/>
    </source>
</evidence>
<dbReference type="NCBIfam" id="TIGR00639">
    <property type="entry name" value="PurN"/>
    <property type="match status" value="1"/>
</dbReference>
<feature type="site" description="Raises pKa of active site His" evidence="6">
    <location>
        <position position="144"/>
    </location>
</feature>
<organism evidence="8 9">
    <name type="scientific">Fundicoccus culcitae</name>
    <dbReference type="NCBI Taxonomy" id="2969821"/>
    <lineage>
        <taxon>Bacteria</taxon>
        <taxon>Bacillati</taxon>
        <taxon>Bacillota</taxon>
        <taxon>Bacilli</taxon>
        <taxon>Lactobacillales</taxon>
        <taxon>Aerococcaceae</taxon>
        <taxon>Fundicoccus</taxon>
    </lineage>
</organism>
<dbReference type="PANTHER" id="PTHR43369">
    <property type="entry name" value="PHOSPHORIBOSYLGLYCINAMIDE FORMYLTRANSFERASE"/>
    <property type="match status" value="1"/>
</dbReference>
<dbReference type="InterPro" id="IPR002376">
    <property type="entry name" value="Formyl_transf_N"/>
</dbReference>
<dbReference type="PANTHER" id="PTHR43369:SF2">
    <property type="entry name" value="PHOSPHORIBOSYLGLYCINAMIDE FORMYLTRANSFERASE"/>
    <property type="match status" value="1"/>
</dbReference>
<dbReference type="InterPro" id="IPR036477">
    <property type="entry name" value="Formyl_transf_N_sf"/>
</dbReference>
<dbReference type="Proteomes" id="UP001315967">
    <property type="component" value="Chromosome"/>
</dbReference>
<gene>
    <name evidence="6 8" type="primary">purN</name>
    <name evidence="8" type="ORF">NRE15_05110</name>
</gene>
<evidence type="ECO:0000256" key="6">
    <source>
        <dbReference type="HAMAP-Rule" id="MF_01930"/>
    </source>
</evidence>
<evidence type="ECO:0000256" key="3">
    <source>
        <dbReference type="ARBA" id="ARBA00022755"/>
    </source>
</evidence>
<feature type="binding site" evidence="6">
    <location>
        <position position="64"/>
    </location>
    <ligand>
        <name>(6R)-10-formyltetrahydrofolate</name>
        <dbReference type="ChEBI" id="CHEBI:195366"/>
    </ligand>
</feature>
<reference evidence="8 9" key="1">
    <citation type="submission" date="2022-08" db="EMBL/GenBank/DDBJ databases">
        <title>Aerococcaceae sp. nov isolated from spoiled eye mask.</title>
        <authorList>
            <person name="Zhou G."/>
            <person name="Xie X.-B."/>
            <person name="Shi Q.-S."/>
            <person name="Wang Y.-S."/>
            <person name="Wen X."/>
            <person name="Peng H."/>
            <person name="Yang X.-J."/>
            <person name="Tao H.-B."/>
            <person name="Huang X.-M."/>
        </authorList>
    </citation>
    <scope>NUCLEOTIDE SEQUENCE [LARGE SCALE GENOMIC DNA]</scope>
    <source>
        <strain evidence="9">DM20194951</strain>
    </source>
</reference>
<comment type="similarity">
    <text evidence="4 6">Belongs to the GART family.</text>
</comment>
<feature type="domain" description="Formyl transferase N-terminal" evidence="7">
    <location>
        <begin position="1"/>
        <end position="181"/>
    </location>
</feature>
<dbReference type="GO" id="GO:0004644">
    <property type="term" value="F:phosphoribosylglycinamide formyltransferase activity"/>
    <property type="evidence" value="ECO:0007669"/>
    <property type="project" value="UniProtKB-EC"/>
</dbReference>
<feature type="active site" description="Proton donor" evidence="6">
    <location>
        <position position="108"/>
    </location>
</feature>
<comment type="catalytic activity">
    <reaction evidence="5 6">
        <text>N(1)-(5-phospho-beta-D-ribosyl)glycinamide + (6R)-10-formyltetrahydrofolate = N(2)-formyl-N(1)-(5-phospho-beta-D-ribosyl)glycinamide + (6S)-5,6,7,8-tetrahydrofolate + H(+)</text>
        <dbReference type="Rhea" id="RHEA:15053"/>
        <dbReference type="ChEBI" id="CHEBI:15378"/>
        <dbReference type="ChEBI" id="CHEBI:57453"/>
        <dbReference type="ChEBI" id="CHEBI:143788"/>
        <dbReference type="ChEBI" id="CHEBI:147286"/>
        <dbReference type="ChEBI" id="CHEBI:195366"/>
        <dbReference type="EC" id="2.1.2.2"/>
    </reaction>
</comment>